<dbReference type="SUPFAM" id="SSF47384">
    <property type="entry name" value="Homodimeric domain of signal transducing histidine kinase"/>
    <property type="match status" value="1"/>
</dbReference>
<reference evidence="14 15" key="1">
    <citation type="submission" date="2017-06" db="EMBL/GenBank/DDBJ databases">
        <title>Sequencing and comparative analysis of myxobacterial genomes.</title>
        <authorList>
            <person name="Rupp O."/>
            <person name="Goesmann A."/>
            <person name="Sogaard-Andersen L."/>
        </authorList>
    </citation>
    <scope>NUCLEOTIDE SEQUENCE [LARGE SCALE GENOMIC DNA]</scope>
    <source>
        <strain evidence="14 15">DSM 52655</strain>
    </source>
</reference>
<evidence type="ECO:0000256" key="6">
    <source>
        <dbReference type="ARBA" id="ARBA00022692"/>
    </source>
</evidence>
<gene>
    <name evidence="14" type="ORF">CYFUS_001230</name>
</gene>
<evidence type="ECO:0000256" key="3">
    <source>
        <dbReference type="ARBA" id="ARBA00012438"/>
    </source>
</evidence>
<dbReference type="Pfam" id="PF00672">
    <property type="entry name" value="HAMP"/>
    <property type="match status" value="1"/>
</dbReference>
<dbReference type="CDD" id="cd00082">
    <property type="entry name" value="HisKA"/>
    <property type="match status" value="1"/>
</dbReference>
<dbReference type="InterPro" id="IPR050428">
    <property type="entry name" value="TCS_sensor_his_kinase"/>
</dbReference>
<evidence type="ECO:0000256" key="2">
    <source>
        <dbReference type="ARBA" id="ARBA00004370"/>
    </source>
</evidence>
<feature type="domain" description="Histidine kinase" evidence="12">
    <location>
        <begin position="250"/>
        <end position="460"/>
    </location>
</feature>
<keyword evidence="7 14" id="KW-0418">Kinase</keyword>
<dbReference type="PRINTS" id="PR00344">
    <property type="entry name" value="BCTRLSENSOR"/>
</dbReference>
<feature type="region of interest" description="Disordered" evidence="11">
    <location>
        <begin position="97"/>
        <end position="133"/>
    </location>
</feature>
<evidence type="ECO:0000256" key="1">
    <source>
        <dbReference type="ARBA" id="ARBA00000085"/>
    </source>
</evidence>
<dbReference type="PANTHER" id="PTHR45436">
    <property type="entry name" value="SENSOR HISTIDINE KINASE YKOH"/>
    <property type="match status" value="1"/>
</dbReference>
<dbReference type="CDD" id="cd00075">
    <property type="entry name" value="HATPase"/>
    <property type="match status" value="1"/>
</dbReference>
<keyword evidence="10" id="KW-0472">Membrane</keyword>
<protein>
    <recommendedName>
        <fullName evidence="3">histidine kinase</fullName>
        <ecNumber evidence="3">2.7.13.3</ecNumber>
    </recommendedName>
</protein>
<comment type="subcellular location">
    <subcellularLocation>
        <location evidence="2">Membrane</location>
    </subcellularLocation>
</comment>
<dbReference type="EMBL" id="CP022098">
    <property type="protein sequence ID" value="ATB35816.1"/>
    <property type="molecule type" value="Genomic_DNA"/>
</dbReference>
<dbReference type="SMART" id="SM00387">
    <property type="entry name" value="HATPase_c"/>
    <property type="match status" value="1"/>
</dbReference>
<evidence type="ECO:0000256" key="5">
    <source>
        <dbReference type="ARBA" id="ARBA00022679"/>
    </source>
</evidence>
<evidence type="ECO:0000259" key="12">
    <source>
        <dbReference type="PROSITE" id="PS50109"/>
    </source>
</evidence>
<dbReference type="PANTHER" id="PTHR45436:SF5">
    <property type="entry name" value="SENSOR HISTIDINE KINASE TRCS"/>
    <property type="match status" value="1"/>
</dbReference>
<dbReference type="InterPro" id="IPR003661">
    <property type="entry name" value="HisK_dim/P_dom"/>
</dbReference>
<name>A0A250IY22_9BACT</name>
<dbReference type="Pfam" id="PF02518">
    <property type="entry name" value="HATPase_c"/>
    <property type="match status" value="1"/>
</dbReference>
<dbReference type="GO" id="GO:0005886">
    <property type="term" value="C:plasma membrane"/>
    <property type="evidence" value="ECO:0007669"/>
    <property type="project" value="TreeGrafter"/>
</dbReference>
<dbReference type="InterPro" id="IPR003594">
    <property type="entry name" value="HATPase_dom"/>
</dbReference>
<keyword evidence="6" id="KW-0812">Transmembrane</keyword>
<keyword evidence="9" id="KW-0902">Two-component regulatory system</keyword>
<dbReference type="InterPro" id="IPR036890">
    <property type="entry name" value="HATPase_C_sf"/>
</dbReference>
<dbReference type="SMART" id="SM00388">
    <property type="entry name" value="HisKA"/>
    <property type="match status" value="1"/>
</dbReference>
<organism evidence="14 15">
    <name type="scientific">Cystobacter fuscus</name>
    <dbReference type="NCBI Taxonomy" id="43"/>
    <lineage>
        <taxon>Bacteria</taxon>
        <taxon>Pseudomonadati</taxon>
        <taxon>Myxococcota</taxon>
        <taxon>Myxococcia</taxon>
        <taxon>Myxococcales</taxon>
        <taxon>Cystobacterineae</taxon>
        <taxon>Archangiaceae</taxon>
        <taxon>Cystobacter</taxon>
    </lineage>
</organism>
<accession>A0A250IY22</accession>
<evidence type="ECO:0000256" key="8">
    <source>
        <dbReference type="ARBA" id="ARBA00022989"/>
    </source>
</evidence>
<keyword evidence="4" id="KW-0597">Phosphoprotein</keyword>
<dbReference type="PROSITE" id="PS50109">
    <property type="entry name" value="HIS_KIN"/>
    <property type="match status" value="1"/>
</dbReference>
<proteinExistence type="predicted"/>
<evidence type="ECO:0000256" key="4">
    <source>
        <dbReference type="ARBA" id="ARBA00022553"/>
    </source>
</evidence>
<evidence type="ECO:0000256" key="9">
    <source>
        <dbReference type="ARBA" id="ARBA00023012"/>
    </source>
</evidence>
<evidence type="ECO:0000256" key="11">
    <source>
        <dbReference type="SAM" id="MobiDB-lite"/>
    </source>
</evidence>
<dbReference type="SMART" id="SM00304">
    <property type="entry name" value="HAMP"/>
    <property type="match status" value="1"/>
</dbReference>
<dbReference type="Gene3D" id="1.10.287.130">
    <property type="match status" value="1"/>
</dbReference>
<comment type="catalytic activity">
    <reaction evidence="1">
        <text>ATP + protein L-histidine = ADP + protein N-phospho-L-histidine.</text>
        <dbReference type="EC" id="2.7.13.3"/>
    </reaction>
</comment>
<dbReference type="Pfam" id="PF00512">
    <property type="entry name" value="HisKA"/>
    <property type="match status" value="1"/>
</dbReference>
<dbReference type="GO" id="GO:0000155">
    <property type="term" value="F:phosphorelay sensor kinase activity"/>
    <property type="evidence" value="ECO:0007669"/>
    <property type="project" value="InterPro"/>
</dbReference>
<evidence type="ECO:0000256" key="7">
    <source>
        <dbReference type="ARBA" id="ARBA00022777"/>
    </source>
</evidence>
<dbReference type="PROSITE" id="PS50885">
    <property type="entry name" value="HAMP"/>
    <property type="match status" value="1"/>
</dbReference>
<dbReference type="AlphaFoldDB" id="A0A250IY22"/>
<evidence type="ECO:0000313" key="15">
    <source>
        <dbReference type="Proteomes" id="UP000217257"/>
    </source>
</evidence>
<evidence type="ECO:0000256" key="10">
    <source>
        <dbReference type="ARBA" id="ARBA00023136"/>
    </source>
</evidence>
<keyword evidence="5" id="KW-0808">Transferase</keyword>
<dbReference type="Proteomes" id="UP000217257">
    <property type="component" value="Chromosome"/>
</dbReference>
<evidence type="ECO:0000259" key="13">
    <source>
        <dbReference type="PROSITE" id="PS50885"/>
    </source>
</evidence>
<dbReference type="KEGG" id="cfus:CYFUS_001230"/>
<dbReference type="InterPro" id="IPR036097">
    <property type="entry name" value="HisK_dim/P_sf"/>
</dbReference>
<dbReference type="RefSeq" id="WP_095984386.1">
    <property type="nucleotide sequence ID" value="NZ_CP022098.1"/>
</dbReference>
<dbReference type="InterPro" id="IPR005467">
    <property type="entry name" value="His_kinase_dom"/>
</dbReference>
<dbReference type="InterPro" id="IPR004358">
    <property type="entry name" value="Sig_transdc_His_kin-like_C"/>
</dbReference>
<dbReference type="Gene3D" id="6.10.340.10">
    <property type="match status" value="1"/>
</dbReference>
<dbReference type="Gene3D" id="3.30.565.10">
    <property type="entry name" value="Histidine kinase-like ATPase, C-terminal domain"/>
    <property type="match status" value="1"/>
</dbReference>
<dbReference type="EC" id="2.7.13.3" evidence="3"/>
<sequence length="463" mass="51304">MTLARRLWLLGVLVPSLASLGALVVAGQLFRYDLETALDHALLTQAAVESLSVDLFEGSEKRLRLNMSMYPLLEQVRPFAPRGELFGQDGRLLMRYPPSPDDEESDTASLMPGEPELQPHLSTRPLPDGTREREAVVSVRSPQGELYALRLTASLEQVDDSVRGYHQRAFSMAALLALTLLVLQTFLARRMAYRLSAITRHLKLLREGDFSQAPPLDGGADEIGQLREVLAEVTDKLRGARDAQDRLIADAAHELRTPLSLMRTRMDLALRRERGAEELRASFREARGEVERLAVLAGELLELAAVGRGEWDRKKADLVEVVSQSVEAARAEAEVRGLIIRLEAPAREELWFDPGGVRRAVDNLLTNALKFSPSGGEIHVRLWREGEWVRINVADEGPGIPFSERDSVFAPFRRLSGAKPGAGIGLAIVREVARRHGGHAWVEPSRARGAELVLELPTRSQFA</sequence>
<evidence type="ECO:0000313" key="14">
    <source>
        <dbReference type="EMBL" id="ATB35816.1"/>
    </source>
</evidence>
<dbReference type="InterPro" id="IPR003660">
    <property type="entry name" value="HAMP_dom"/>
</dbReference>
<dbReference type="SUPFAM" id="SSF55874">
    <property type="entry name" value="ATPase domain of HSP90 chaperone/DNA topoisomerase II/histidine kinase"/>
    <property type="match status" value="1"/>
</dbReference>
<keyword evidence="8" id="KW-1133">Transmembrane helix</keyword>
<feature type="domain" description="HAMP" evidence="13">
    <location>
        <begin position="189"/>
        <end position="242"/>
    </location>
</feature>